<keyword evidence="5 10" id="KW-0175">Coiled coil</keyword>
<evidence type="ECO:0000256" key="9">
    <source>
        <dbReference type="RuleBase" id="RU368011"/>
    </source>
</evidence>
<dbReference type="Gene3D" id="3.30.160.430">
    <property type="match status" value="1"/>
</dbReference>
<comment type="function">
    <text evidence="9">Acts as a component of the essential kinetochore-associated NDC80 complex, which is required for chromosome segregation and spindle checkpoint activity.</text>
</comment>
<keyword evidence="8 9" id="KW-0137">Centromere</keyword>
<keyword evidence="12" id="KW-1185">Reference proteome</keyword>
<dbReference type="AlphaFoldDB" id="A0A448YP35"/>
<dbReference type="Proteomes" id="UP000290900">
    <property type="component" value="Unassembled WGS sequence"/>
</dbReference>
<evidence type="ECO:0000256" key="8">
    <source>
        <dbReference type="ARBA" id="ARBA00023328"/>
    </source>
</evidence>
<gene>
    <name evidence="11" type="ORF">BRENAR_LOCUS3368</name>
</gene>
<keyword evidence="7 9" id="KW-0131">Cell cycle</keyword>
<protein>
    <recommendedName>
        <fullName evidence="9">Kinetochore protein Spc24</fullName>
    </recommendedName>
</protein>
<dbReference type="Pfam" id="PF08286">
    <property type="entry name" value="Spc24"/>
    <property type="match status" value="1"/>
</dbReference>
<organism evidence="11 12">
    <name type="scientific">Brettanomyces naardenensis</name>
    <name type="common">Yeast</name>
    <dbReference type="NCBI Taxonomy" id="13370"/>
    <lineage>
        <taxon>Eukaryota</taxon>
        <taxon>Fungi</taxon>
        <taxon>Dikarya</taxon>
        <taxon>Ascomycota</taxon>
        <taxon>Saccharomycotina</taxon>
        <taxon>Pichiomycetes</taxon>
        <taxon>Pichiales</taxon>
        <taxon>Pichiaceae</taxon>
        <taxon>Brettanomyces</taxon>
    </lineage>
</organism>
<dbReference type="InterPro" id="IPR013252">
    <property type="entry name" value="Ndc80_Spc24"/>
</dbReference>
<evidence type="ECO:0000256" key="4">
    <source>
        <dbReference type="ARBA" id="ARBA00022838"/>
    </source>
</evidence>
<keyword evidence="6 9" id="KW-0539">Nucleus</keyword>
<dbReference type="STRING" id="13370.A0A448YP35"/>
<dbReference type="EMBL" id="CAACVR010000023">
    <property type="protein sequence ID" value="VEU22637.1"/>
    <property type="molecule type" value="Genomic_DNA"/>
</dbReference>
<evidence type="ECO:0000256" key="5">
    <source>
        <dbReference type="ARBA" id="ARBA00023054"/>
    </source>
</evidence>
<name>A0A448YP35_BRENA</name>
<evidence type="ECO:0000256" key="10">
    <source>
        <dbReference type="SAM" id="Coils"/>
    </source>
</evidence>
<comment type="similarity">
    <text evidence="9">Belongs to the SPC24 family.</text>
</comment>
<evidence type="ECO:0000256" key="2">
    <source>
        <dbReference type="ARBA" id="ARBA00022618"/>
    </source>
</evidence>
<comment type="subunit">
    <text evidence="9">Component of the NDC80 complex.</text>
</comment>
<dbReference type="SUPFAM" id="SSF143026">
    <property type="entry name" value="Kinetochore globular domain"/>
    <property type="match status" value="1"/>
</dbReference>
<keyword evidence="4 9" id="KW-0995">Kinetochore</keyword>
<evidence type="ECO:0000256" key="1">
    <source>
        <dbReference type="ARBA" id="ARBA00022454"/>
    </source>
</evidence>
<evidence type="ECO:0000256" key="7">
    <source>
        <dbReference type="ARBA" id="ARBA00023306"/>
    </source>
</evidence>
<proteinExistence type="inferred from homology"/>
<dbReference type="GO" id="GO:0000776">
    <property type="term" value="C:kinetochore"/>
    <property type="evidence" value="ECO:0007669"/>
    <property type="project" value="UniProtKB-KW"/>
</dbReference>
<dbReference type="GO" id="GO:0051301">
    <property type="term" value="P:cell division"/>
    <property type="evidence" value="ECO:0007669"/>
    <property type="project" value="UniProtKB-UniRule"/>
</dbReference>
<evidence type="ECO:0000313" key="11">
    <source>
        <dbReference type="EMBL" id="VEU22637.1"/>
    </source>
</evidence>
<sequence length="115" mass="13309">MDLENRLFKIAGNLTTFNMELNSLKLTYNQDLKRLDELEDELSGLKNSFGLENSDDAVERAKIIKLKLYESTGLKLDPERREVLVLNKSANKTTVLKVNDNYSDYFISNYIWANI</sequence>
<accession>A0A448YP35</accession>
<evidence type="ECO:0000256" key="3">
    <source>
        <dbReference type="ARBA" id="ARBA00022776"/>
    </source>
</evidence>
<dbReference type="CDD" id="cd11565">
    <property type="entry name" value="RWD_Spc24"/>
    <property type="match status" value="1"/>
</dbReference>
<dbReference type="GO" id="GO:0005634">
    <property type="term" value="C:nucleus"/>
    <property type="evidence" value="ECO:0007669"/>
    <property type="project" value="UniProtKB-SubCell"/>
</dbReference>
<feature type="coiled-coil region" evidence="10">
    <location>
        <begin position="21"/>
        <end position="48"/>
    </location>
</feature>
<evidence type="ECO:0000256" key="6">
    <source>
        <dbReference type="ARBA" id="ARBA00023242"/>
    </source>
</evidence>
<dbReference type="OrthoDB" id="3344830at2759"/>
<keyword evidence="3 9" id="KW-0498">Mitosis</keyword>
<evidence type="ECO:0000313" key="12">
    <source>
        <dbReference type="Proteomes" id="UP000290900"/>
    </source>
</evidence>
<keyword evidence="1 9" id="KW-0158">Chromosome</keyword>
<dbReference type="InParanoid" id="A0A448YP35"/>
<comment type="subcellular location">
    <subcellularLocation>
        <location evidence="9">Nucleus</location>
    </subcellularLocation>
    <subcellularLocation>
        <location evidence="9">Chromosome</location>
        <location evidence="9">Centromere</location>
        <location evidence="9">Kinetochore</location>
    </subcellularLocation>
</comment>
<reference evidence="11 12" key="1">
    <citation type="submission" date="2018-12" db="EMBL/GenBank/DDBJ databases">
        <authorList>
            <person name="Tiukova I."/>
            <person name="Dainat J."/>
        </authorList>
    </citation>
    <scope>NUCLEOTIDE SEQUENCE [LARGE SCALE GENOMIC DNA]</scope>
</reference>
<dbReference type="InterPro" id="IPR038066">
    <property type="entry name" value="Spc24_Fungi_globular_sf"/>
</dbReference>
<keyword evidence="2 9" id="KW-0132">Cell division</keyword>